<accession>E6TV20</accession>
<dbReference type="OrthoDB" id="9794330at2"/>
<dbReference type="Pfam" id="PF01022">
    <property type="entry name" value="HTH_5"/>
    <property type="match status" value="1"/>
</dbReference>
<dbReference type="PRINTS" id="PR00778">
    <property type="entry name" value="HTHARSR"/>
</dbReference>
<evidence type="ECO:0000313" key="6">
    <source>
        <dbReference type="Proteomes" id="UP000001401"/>
    </source>
</evidence>
<dbReference type="HOGENOM" id="CLU_097806_7_3_9"/>
<dbReference type="PROSITE" id="PS00846">
    <property type="entry name" value="HTH_ARSR_1"/>
    <property type="match status" value="1"/>
</dbReference>
<keyword evidence="6" id="KW-1185">Reference proteome</keyword>
<reference evidence="5" key="1">
    <citation type="submission" date="2010-12" db="EMBL/GenBank/DDBJ databases">
        <title>Complete sequence of Bacillus cellulosilyticus DSM 2522.</title>
        <authorList>
            <consortium name="US DOE Joint Genome Institute"/>
            <person name="Lucas S."/>
            <person name="Copeland A."/>
            <person name="Lapidus A."/>
            <person name="Cheng J.-F."/>
            <person name="Bruce D."/>
            <person name="Goodwin L."/>
            <person name="Pitluck S."/>
            <person name="Chertkov O."/>
            <person name="Detter J.C."/>
            <person name="Han C."/>
            <person name="Tapia R."/>
            <person name="Land M."/>
            <person name="Hauser L."/>
            <person name="Jeffries C."/>
            <person name="Kyrpides N."/>
            <person name="Ivanova N."/>
            <person name="Mikhailova N."/>
            <person name="Brumm P."/>
            <person name="Mead D."/>
            <person name="Woyke T."/>
        </authorList>
    </citation>
    <scope>NUCLEOTIDE SEQUENCE [LARGE SCALE GENOMIC DNA]</scope>
    <source>
        <strain evidence="5">DSM 2522</strain>
    </source>
</reference>
<dbReference type="PANTHER" id="PTHR33154">
    <property type="entry name" value="TRANSCRIPTIONAL REGULATOR, ARSR FAMILY"/>
    <property type="match status" value="1"/>
</dbReference>
<sequence>MAKDACDIYCFDEEKVGRLKVEMKEEEITDTSNIFKVLADPTRLKIAYSLTLEEELCVCDIANVIQSSTATASHHLRSLKKQGLARHRKEGKLVFYRLDDDHVKQLIKIAFDHQREGKMEDDETK</sequence>
<dbReference type="RefSeq" id="WP_013486944.1">
    <property type="nucleotide sequence ID" value="NC_014829.1"/>
</dbReference>
<evidence type="ECO:0000256" key="1">
    <source>
        <dbReference type="ARBA" id="ARBA00023015"/>
    </source>
</evidence>
<keyword evidence="2" id="KW-0238">DNA-binding</keyword>
<dbReference type="InterPro" id="IPR036390">
    <property type="entry name" value="WH_DNA-bd_sf"/>
</dbReference>
<dbReference type="SUPFAM" id="SSF46785">
    <property type="entry name" value="Winged helix' DNA-binding domain"/>
    <property type="match status" value="1"/>
</dbReference>
<evidence type="ECO:0000256" key="2">
    <source>
        <dbReference type="ARBA" id="ARBA00023125"/>
    </source>
</evidence>
<dbReference type="EMBL" id="CP002394">
    <property type="protein sequence ID" value="ADU28603.1"/>
    <property type="molecule type" value="Genomic_DNA"/>
</dbReference>
<dbReference type="SMART" id="SM00418">
    <property type="entry name" value="HTH_ARSR"/>
    <property type="match status" value="1"/>
</dbReference>
<evidence type="ECO:0000256" key="3">
    <source>
        <dbReference type="ARBA" id="ARBA00023163"/>
    </source>
</evidence>
<dbReference type="Gene3D" id="1.10.10.10">
    <property type="entry name" value="Winged helix-like DNA-binding domain superfamily/Winged helix DNA-binding domain"/>
    <property type="match status" value="1"/>
</dbReference>
<proteinExistence type="predicted"/>
<protein>
    <submittedName>
        <fullName evidence="5">Transcriptional regulator, ArsR family</fullName>
    </submittedName>
</protein>
<dbReference type="STRING" id="649639.Bcell_0317"/>
<dbReference type="PANTHER" id="PTHR33154:SF18">
    <property type="entry name" value="ARSENICAL RESISTANCE OPERON REPRESSOR"/>
    <property type="match status" value="1"/>
</dbReference>
<dbReference type="InterPro" id="IPR036388">
    <property type="entry name" value="WH-like_DNA-bd_sf"/>
</dbReference>
<dbReference type="Proteomes" id="UP000001401">
    <property type="component" value="Chromosome"/>
</dbReference>
<dbReference type="PROSITE" id="PS50987">
    <property type="entry name" value="HTH_ARSR_2"/>
    <property type="match status" value="1"/>
</dbReference>
<keyword evidence="1" id="KW-0805">Transcription regulation</keyword>
<dbReference type="InterPro" id="IPR011991">
    <property type="entry name" value="ArsR-like_HTH"/>
</dbReference>
<evidence type="ECO:0000313" key="5">
    <source>
        <dbReference type="EMBL" id="ADU28603.1"/>
    </source>
</evidence>
<gene>
    <name evidence="5" type="ordered locus">Bcell_0317</name>
</gene>
<keyword evidence="3" id="KW-0804">Transcription</keyword>
<organism evidence="5 6">
    <name type="scientific">Evansella cellulosilytica (strain ATCC 21833 / DSM 2522 / FERM P-1141 / JCM 9156 / N-4)</name>
    <name type="common">Bacillus cellulosilyticus</name>
    <dbReference type="NCBI Taxonomy" id="649639"/>
    <lineage>
        <taxon>Bacteria</taxon>
        <taxon>Bacillati</taxon>
        <taxon>Bacillota</taxon>
        <taxon>Bacilli</taxon>
        <taxon>Bacillales</taxon>
        <taxon>Bacillaceae</taxon>
        <taxon>Evansella</taxon>
    </lineage>
</organism>
<evidence type="ECO:0000259" key="4">
    <source>
        <dbReference type="PROSITE" id="PS50987"/>
    </source>
</evidence>
<dbReference type="CDD" id="cd00090">
    <property type="entry name" value="HTH_ARSR"/>
    <property type="match status" value="1"/>
</dbReference>
<dbReference type="InterPro" id="IPR051081">
    <property type="entry name" value="HTH_MetalResp_TranReg"/>
</dbReference>
<dbReference type="GO" id="GO:0003677">
    <property type="term" value="F:DNA binding"/>
    <property type="evidence" value="ECO:0007669"/>
    <property type="project" value="UniProtKB-KW"/>
</dbReference>
<name>E6TV20_EVAC2</name>
<dbReference type="GO" id="GO:0003700">
    <property type="term" value="F:DNA-binding transcription factor activity"/>
    <property type="evidence" value="ECO:0007669"/>
    <property type="project" value="InterPro"/>
</dbReference>
<feature type="domain" description="HTH arsR-type" evidence="4">
    <location>
        <begin position="23"/>
        <end position="118"/>
    </location>
</feature>
<dbReference type="InterPro" id="IPR001845">
    <property type="entry name" value="HTH_ArsR_DNA-bd_dom"/>
</dbReference>
<dbReference type="InterPro" id="IPR018334">
    <property type="entry name" value="ArsR_HTH"/>
</dbReference>
<dbReference type="eggNOG" id="COG0640">
    <property type="taxonomic scope" value="Bacteria"/>
</dbReference>
<dbReference type="KEGG" id="bco:Bcell_0317"/>
<dbReference type="NCBIfam" id="NF033788">
    <property type="entry name" value="HTH_metalloreg"/>
    <property type="match status" value="1"/>
</dbReference>
<dbReference type="AlphaFoldDB" id="E6TV20"/>